<dbReference type="RefSeq" id="WP_074718079.1">
    <property type="nucleotide sequence ID" value="NZ_FNPG01000020.1"/>
</dbReference>
<feature type="domain" description="HTH araC/xylS-type" evidence="4">
    <location>
        <begin position="194"/>
        <end position="292"/>
    </location>
</feature>
<dbReference type="PANTHER" id="PTHR43280:SF34">
    <property type="entry name" value="ARAC-FAMILY TRANSCRIPTIONAL REGULATOR"/>
    <property type="match status" value="1"/>
</dbReference>
<dbReference type="InterPro" id="IPR020449">
    <property type="entry name" value="Tscrpt_reg_AraC-type_HTH"/>
</dbReference>
<dbReference type="InterPro" id="IPR003313">
    <property type="entry name" value="AraC-bd"/>
</dbReference>
<dbReference type="EMBL" id="FNPG01000020">
    <property type="protein sequence ID" value="SDY51272.1"/>
    <property type="molecule type" value="Genomic_DNA"/>
</dbReference>
<dbReference type="OrthoDB" id="9791615at2"/>
<dbReference type="AlphaFoldDB" id="A0A1H3KGE9"/>
<keyword evidence="3" id="KW-0804">Transcription</keyword>
<protein>
    <submittedName>
        <fullName evidence="5">AraC-type DNA-binding protein</fullName>
    </submittedName>
</protein>
<dbReference type="SUPFAM" id="SSF51215">
    <property type="entry name" value="Regulatory protein AraC"/>
    <property type="match status" value="1"/>
</dbReference>
<name>A0A1H3KGE9_9FIRM</name>
<dbReference type="InterPro" id="IPR018060">
    <property type="entry name" value="HTH_AraC"/>
</dbReference>
<evidence type="ECO:0000256" key="2">
    <source>
        <dbReference type="ARBA" id="ARBA00023125"/>
    </source>
</evidence>
<accession>A0A1H3KGE9</accession>
<dbReference type="SMART" id="SM00342">
    <property type="entry name" value="HTH_ARAC"/>
    <property type="match status" value="1"/>
</dbReference>
<evidence type="ECO:0000313" key="5">
    <source>
        <dbReference type="EMBL" id="SDY51272.1"/>
    </source>
</evidence>
<dbReference type="GO" id="GO:0003700">
    <property type="term" value="F:DNA-binding transcription factor activity"/>
    <property type="evidence" value="ECO:0007669"/>
    <property type="project" value="InterPro"/>
</dbReference>
<dbReference type="PROSITE" id="PS00041">
    <property type="entry name" value="HTH_ARAC_FAMILY_1"/>
    <property type="match status" value="1"/>
</dbReference>
<dbReference type="InterPro" id="IPR009057">
    <property type="entry name" value="Homeodomain-like_sf"/>
</dbReference>
<keyword evidence="1" id="KW-0805">Transcription regulation</keyword>
<dbReference type="STRING" id="1122142.SAMN02910414_01722"/>
<dbReference type="Pfam" id="PF02311">
    <property type="entry name" value="AraC_binding"/>
    <property type="match status" value="1"/>
</dbReference>
<evidence type="ECO:0000256" key="3">
    <source>
        <dbReference type="ARBA" id="ARBA00023163"/>
    </source>
</evidence>
<dbReference type="PROSITE" id="PS01124">
    <property type="entry name" value="HTH_ARAC_FAMILY_2"/>
    <property type="match status" value="1"/>
</dbReference>
<dbReference type="PRINTS" id="PR00032">
    <property type="entry name" value="HTHARAC"/>
</dbReference>
<keyword evidence="2 5" id="KW-0238">DNA-binding</keyword>
<dbReference type="InterPro" id="IPR014710">
    <property type="entry name" value="RmlC-like_jellyroll"/>
</dbReference>
<reference evidence="5 6" key="1">
    <citation type="submission" date="2016-10" db="EMBL/GenBank/DDBJ databases">
        <authorList>
            <person name="de Groot N.N."/>
        </authorList>
    </citation>
    <scope>NUCLEOTIDE SEQUENCE [LARGE SCALE GENOMIC DNA]</scope>
    <source>
        <strain evidence="5 6">DSM 14045</strain>
    </source>
</reference>
<keyword evidence="6" id="KW-1185">Reference proteome</keyword>
<dbReference type="SUPFAM" id="SSF46689">
    <property type="entry name" value="Homeodomain-like"/>
    <property type="match status" value="2"/>
</dbReference>
<gene>
    <name evidence="5" type="ORF">SAMN02910414_01722</name>
</gene>
<dbReference type="GO" id="GO:0043565">
    <property type="term" value="F:sequence-specific DNA binding"/>
    <property type="evidence" value="ECO:0007669"/>
    <property type="project" value="InterPro"/>
</dbReference>
<dbReference type="Pfam" id="PF12833">
    <property type="entry name" value="HTH_18"/>
    <property type="match status" value="1"/>
</dbReference>
<evidence type="ECO:0000256" key="1">
    <source>
        <dbReference type="ARBA" id="ARBA00023015"/>
    </source>
</evidence>
<dbReference type="InterPro" id="IPR037923">
    <property type="entry name" value="HTH-like"/>
</dbReference>
<sequence length="295" mass="34681">MNILEYENYHETISHGDIIFPYNTYLCSIPYDFSKVPLHWHEEMEVIYIKKGQGTVTVDFKSYNVKSPSVILILPGQLHSIEQHDSYSMEYENIIFNPSMLIPKQTDCCTTDFILPLLNRQITVPTVFTPVYPYYEDVVQSLDCCDNISMTRPQGYQLYIKSQLFNLFFVLNNRCKILSNPRSNKTTLALDKMKIILKFIENNYMNRISIYDVASLLDYSESHFMRYFKNTMGTSFIDYLNEYRLTMASRLLVTSDSSILDIANEVGFDNLSYFNRSFKKKYNTTPLRYRKANRT</sequence>
<dbReference type="Proteomes" id="UP000183918">
    <property type="component" value="Unassembled WGS sequence"/>
</dbReference>
<dbReference type="InterPro" id="IPR018062">
    <property type="entry name" value="HTH_AraC-typ_CS"/>
</dbReference>
<proteinExistence type="predicted"/>
<organism evidence="5 6">
    <name type="scientific">Lachnobacterium bovis DSM 14045</name>
    <dbReference type="NCBI Taxonomy" id="1122142"/>
    <lineage>
        <taxon>Bacteria</taxon>
        <taxon>Bacillati</taxon>
        <taxon>Bacillota</taxon>
        <taxon>Clostridia</taxon>
        <taxon>Lachnospirales</taxon>
        <taxon>Lachnospiraceae</taxon>
        <taxon>Lachnobacterium</taxon>
    </lineage>
</organism>
<evidence type="ECO:0000313" key="6">
    <source>
        <dbReference type="Proteomes" id="UP000183918"/>
    </source>
</evidence>
<dbReference type="Gene3D" id="1.10.10.60">
    <property type="entry name" value="Homeodomain-like"/>
    <property type="match status" value="2"/>
</dbReference>
<dbReference type="PANTHER" id="PTHR43280">
    <property type="entry name" value="ARAC-FAMILY TRANSCRIPTIONAL REGULATOR"/>
    <property type="match status" value="1"/>
</dbReference>
<dbReference type="Gene3D" id="2.60.120.10">
    <property type="entry name" value="Jelly Rolls"/>
    <property type="match status" value="1"/>
</dbReference>
<evidence type="ECO:0000259" key="4">
    <source>
        <dbReference type="PROSITE" id="PS01124"/>
    </source>
</evidence>